<dbReference type="PANTHER" id="PTHR21716:SF53">
    <property type="entry name" value="PERMEASE PERM-RELATED"/>
    <property type="match status" value="1"/>
</dbReference>
<name>A0A7Y9IF11_9ACTN</name>
<keyword evidence="3" id="KW-0813">Transport</keyword>
<comment type="caution">
    <text evidence="9">The sequence shown here is derived from an EMBL/GenBank/DDBJ whole genome shotgun (WGS) entry which is preliminary data.</text>
</comment>
<evidence type="ECO:0000313" key="9">
    <source>
        <dbReference type="EMBL" id="NYE75426.1"/>
    </source>
</evidence>
<dbReference type="PANTHER" id="PTHR21716">
    <property type="entry name" value="TRANSMEMBRANE PROTEIN"/>
    <property type="match status" value="1"/>
</dbReference>
<evidence type="ECO:0000313" key="10">
    <source>
        <dbReference type="Proteomes" id="UP000569914"/>
    </source>
</evidence>
<evidence type="ECO:0000256" key="1">
    <source>
        <dbReference type="ARBA" id="ARBA00004651"/>
    </source>
</evidence>
<sequence>MTEPQRRFLFQMPPFWIGFSGTLGALIAFGLANLVLQARSVLILILVAMFIALGLNPMVELLRKRVRRRWLAVLIVVLGLLVVLGLASFAIVPVFTQQITNLVVQAPTILSDLLRNPQIDAFDQQYQVISNLTQFLGSGAWVNQLFGGILGAGQIVIGAVFSGFTLLILTLWFLASLPAIKAGIYRLAPASKRDRVAELGDMVSDRIGSYLSGLFVVVTCAGIGSFVFLWIVGIWVPELRNFALALAVLVALFDFIPMIGPPIAAVIVCVIAFVQSPVSGIAAVIYYLIYLQFESYVLSPRVMKRSVNVPGALVVIAALIGGTLLGVVGALIAVPTAAAVLLLLHEVAQPKLDTS</sequence>
<comment type="similarity">
    <text evidence="2">Belongs to the autoinducer-2 exporter (AI-2E) (TC 2.A.86) family.</text>
</comment>
<evidence type="ECO:0000256" key="8">
    <source>
        <dbReference type="SAM" id="Phobius"/>
    </source>
</evidence>
<keyword evidence="10" id="KW-1185">Reference proteome</keyword>
<feature type="transmembrane region" description="Helical" evidence="8">
    <location>
        <begin position="71"/>
        <end position="95"/>
    </location>
</feature>
<keyword evidence="4" id="KW-1003">Cell membrane</keyword>
<evidence type="ECO:0000256" key="2">
    <source>
        <dbReference type="ARBA" id="ARBA00009773"/>
    </source>
</evidence>
<evidence type="ECO:0000256" key="3">
    <source>
        <dbReference type="ARBA" id="ARBA00022448"/>
    </source>
</evidence>
<accession>A0A7Y9IF11</accession>
<evidence type="ECO:0000256" key="5">
    <source>
        <dbReference type="ARBA" id="ARBA00022692"/>
    </source>
</evidence>
<reference evidence="9 10" key="1">
    <citation type="submission" date="2020-07" db="EMBL/GenBank/DDBJ databases">
        <title>Sequencing the genomes of 1000 actinobacteria strains.</title>
        <authorList>
            <person name="Klenk H.-P."/>
        </authorList>
    </citation>
    <scope>NUCLEOTIDE SEQUENCE [LARGE SCALE GENOMIC DNA]</scope>
    <source>
        <strain evidence="9 10">DSM 22083</strain>
    </source>
</reference>
<keyword evidence="6 8" id="KW-1133">Transmembrane helix</keyword>
<feature type="transmembrane region" description="Helical" evidence="8">
    <location>
        <begin position="155"/>
        <end position="177"/>
    </location>
</feature>
<evidence type="ECO:0000256" key="4">
    <source>
        <dbReference type="ARBA" id="ARBA00022475"/>
    </source>
</evidence>
<proteinExistence type="inferred from homology"/>
<feature type="transmembrane region" description="Helical" evidence="8">
    <location>
        <begin position="41"/>
        <end position="59"/>
    </location>
</feature>
<feature type="transmembrane region" description="Helical" evidence="8">
    <location>
        <begin position="210"/>
        <end position="236"/>
    </location>
</feature>
<comment type="subcellular location">
    <subcellularLocation>
        <location evidence="1">Cell membrane</location>
        <topology evidence="1">Multi-pass membrane protein</topology>
    </subcellularLocation>
</comment>
<dbReference type="Pfam" id="PF01594">
    <property type="entry name" value="AI-2E_transport"/>
    <property type="match status" value="1"/>
</dbReference>
<evidence type="ECO:0000256" key="7">
    <source>
        <dbReference type="ARBA" id="ARBA00023136"/>
    </source>
</evidence>
<keyword evidence="7 8" id="KW-0472">Membrane</keyword>
<dbReference type="GO" id="GO:0005886">
    <property type="term" value="C:plasma membrane"/>
    <property type="evidence" value="ECO:0007669"/>
    <property type="project" value="UniProtKB-SubCell"/>
</dbReference>
<keyword evidence="5 8" id="KW-0812">Transmembrane</keyword>
<protein>
    <submittedName>
        <fullName evidence="9">Putative PurR-regulated permease PerM</fullName>
    </submittedName>
</protein>
<feature type="transmembrane region" description="Helical" evidence="8">
    <location>
        <begin position="311"/>
        <end position="344"/>
    </location>
</feature>
<feature type="transmembrane region" description="Helical" evidence="8">
    <location>
        <begin position="15"/>
        <end position="35"/>
    </location>
</feature>
<dbReference type="GO" id="GO:0055085">
    <property type="term" value="P:transmembrane transport"/>
    <property type="evidence" value="ECO:0007669"/>
    <property type="project" value="TreeGrafter"/>
</dbReference>
<dbReference type="RefSeq" id="WP_179757930.1">
    <property type="nucleotide sequence ID" value="NZ_JACCBU010000001.1"/>
</dbReference>
<feature type="transmembrane region" description="Helical" evidence="8">
    <location>
        <begin position="266"/>
        <end position="291"/>
    </location>
</feature>
<dbReference type="InterPro" id="IPR002549">
    <property type="entry name" value="AI-2E-like"/>
</dbReference>
<feature type="transmembrane region" description="Helical" evidence="8">
    <location>
        <begin position="242"/>
        <end position="259"/>
    </location>
</feature>
<evidence type="ECO:0000256" key="6">
    <source>
        <dbReference type="ARBA" id="ARBA00022989"/>
    </source>
</evidence>
<gene>
    <name evidence="9" type="ORF">BKA15_006755</name>
</gene>
<organism evidence="9 10">
    <name type="scientific">Microlunatus parietis</name>
    <dbReference type="NCBI Taxonomy" id="682979"/>
    <lineage>
        <taxon>Bacteria</taxon>
        <taxon>Bacillati</taxon>
        <taxon>Actinomycetota</taxon>
        <taxon>Actinomycetes</taxon>
        <taxon>Propionibacteriales</taxon>
        <taxon>Propionibacteriaceae</taxon>
        <taxon>Microlunatus</taxon>
    </lineage>
</organism>
<dbReference type="Proteomes" id="UP000569914">
    <property type="component" value="Unassembled WGS sequence"/>
</dbReference>
<dbReference type="AlphaFoldDB" id="A0A7Y9IF11"/>
<dbReference type="EMBL" id="JACCBU010000001">
    <property type="protein sequence ID" value="NYE75426.1"/>
    <property type="molecule type" value="Genomic_DNA"/>
</dbReference>